<dbReference type="Pfam" id="PF08742">
    <property type="entry name" value="C8"/>
    <property type="match status" value="6"/>
</dbReference>
<dbReference type="Pfam" id="PF01826">
    <property type="entry name" value="TIL"/>
    <property type="match status" value="6"/>
</dbReference>
<protein>
    <recommendedName>
        <fullName evidence="4">VWFD domain-containing protein</fullName>
    </recommendedName>
</protein>
<dbReference type="OrthoDB" id="6236007at2759"/>
<dbReference type="Gene3D" id="2.60.40.10">
    <property type="entry name" value="Immunoglobulins"/>
    <property type="match status" value="1"/>
</dbReference>
<dbReference type="InterPro" id="IPR025615">
    <property type="entry name" value="TILa_dom"/>
</dbReference>
<dbReference type="SMART" id="SM00832">
    <property type="entry name" value="C8"/>
    <property type="match status" value="6"/>
</dbReference>
<feature type="domain" description="VWFD" evidence="4">
    <location>
        <begin position="2050"/>
        <end position="2229"/>
    </location>
</feature>
<reference evidence="5" key="1">
    <citation type="journal article" date="2023" name="Science">
        <title>Genome structures resolve the early diversification of teleost fishes.</title>
        <authorList>
            <person name="Parey E."/>
            <person name="Louis A."/>
            <person name="Montfort J."/>
            <person name="Bouchez O."/>
            <person name="Roques C."/>
            <person name="Iampietro C."/>
            <person name="Lluch J."/>
            <person name="Castinel A."/>
            <person name="Donnadieu C."/>
            <person name="Desvignes T."/>
            <person name="Floi Bucao C."/>
            <person name="Jouanno E."/>
            <person name="Wen M."/>
            <person name="Mejri S."/>
            <person name="Dirks R."/>
            <person name="Jansen H."/>
            <person name="Henkel C."/>
            <person name="Chen W.J."/>
            <person name="Zahm M."/>
            <person name="Cabau C."/>
            <person name="Klopp C."/>
            <person name="Thompson A.W."/>
            <person name="Robinson-Rechavi M."/>
            <person name="Braasch I."/>
            <person name="Lecointre G."/>
            <person name="Bobe J."/>
            <person name="Postlethwait J.H."/>
            <person name="Berthelot C."/>
            <person name="Roest Crollius H."/>
            <person name="Guiguen Y."/>
        </authorList>
    </citation>
    <scope>NUCLEOTIDE SEQUENCE</scope>
    <source>
        <strain evidence="5">Concon-B</strain>
    </source>
</reference>
<dbReference type="InterPro" id="IPR014853">
    <property type="entry name" value="VWF/SSPO/ZAN-like_Cys-rich_dom"/>
</dbReference>
<feature type="domain" description="VWFD" evidence="4">
    <location>
        <begin position="1249"/>
        <end position="1427"/>
    </location>
</feature>
<dbReference type="InterPro" id="IPR036084">
    <property type="entry name" value="Ser_inhib-like_sf"/>
</dbReference>
<keyword evidence="1" id="KW-0677">Repeat</keyword>
<feature type="domain" description="VWFD" evidence="4">
    <location>
        <begin position="856"/>
        <end position="1037"/>
    </location>
</feature>
<keyword evidence="6" id="KW-1185">Reference proteome</keyword>
<evidence type="ECO:0000256" key="3">
    <source>
        <dbReference type="ARBA" id="ARBA00023180"/>
    </source>
</evidence>
<dbReference type="Pfam" id="PF12714">
    <property type="entry name" value="TILa"/>
    <property type="match status" value="3"/>
</dbReference>
<dbReference type="InterPro" id="IPR035234">
    <property type="entry name" value="IgGFc-bd_N"/>
</dbReference>
<feature type="domain" description="VWFD" evidence="4">
    <location>
        <begin position="467"/>
        <end position="645"/>
    </location>
</feature>
<dbReference type="InterPro" id="IPR001007">
    <property type="entry name" value="VWF_dom"/>
</dbReference>
<evidence type="ECO:0000256" key="2">
    <source>
        <dbReference type="ARBA" id="ARBA00023157"/>
    </source>
</evidence>
<keyword evidence="3" id="KW-0325">Glycoprotein</keyword>
<dbReference type="InterPro" id="IPR050780">
    <property type="entry name" value="Mucin_vWF_Thrombospondin_sf"/>
</dbReference>
<evidence type="ECO:0000313" key="6">
    <source>
        <dbReference type="Proteomes" id="UP001152803"/>
    </source>
</evidence>
<feature type="domain" description="VWFD" evidence="4">
    <location>
        <begin position="2437"/>
        <end position="2614"/>
    </location>
</feature>
<dbReference type="Pfam" id="PF17517">
    <property type="entry name" value="IgGFc_binding"/>
    <property type="match status" value="1"/>
</dbReference>
<dbReference type="SMART" id="SM00215">
    <property type="entry name" value="VWC_out"/>
    <property type="match status" value="5"/>
</dbReference>
<dbReference type="CDD" id="cd19941">
    <property type="entry name" value="TIL"/>
    <property type="match status" value="6"/>
</dbReference>
<comment type="caution">
    <text evidence="5">The sequence shown here is derived from an EMBL/GenBank/DDBJ whole genome shotgun (WGS) entry which is preliminary data.</text>
</comment>
<dbReference type="Pfam" id="PF00094">
    <property type="entry name" value="VWD"/>
    <property type="match status" value="6"/>
</dbReference>
<keyword evidence="2" id="KW-1015">Disulfide bond</keyword>
<evidence type="ECO:0000259" key="4">
    <source>
        <dbReference type="PROSITE" id="PS51233"/>
    </source>
</evidence>
<dbReference type="PANTHER" id="PTHR11339">
    <property type="entry name" value="EXTRACELLULAR MATRIX GLYCOPROTEIN RELATED"/>
    <property type="match status" value="1"/>
</dbReference>
<gene>
    <name evidence="5" type="ORF">COCON_G00002700</name>
</gene>
<proteinExistence type="predicted"/>
<dbReference type="PANTHER" id="PTHR11339:SF374">
    <property type="entry name" value="ZONADHESIN"/>
    <property type="match status" value="1"/>
</dbReference>
<evidence type="ECO:0000256" key="1">
    <source>
        <dbReference type="ARBA" id="ARBA00022737"/>
    </source>
</evidence>
<dbReference type="Proteomes" id="UP001152803">
    <property type="component" value="Unassembled WGS sequence"/>
</dbReference>
<dbReference type="InterPro" id="IPR001846">
    <property type="entry name" value="VWF_type-D"/>
</dbReference>
<dbReference type="GO" id="GO:0031012">
    <property type="term" value="C:extracellular matrix"/>
    <property type="evidence" value="ECO:0007669"/>
    <property type="project" value="TreeGrafter"/>
</dbReference>
<feature type="domain" description="VWFD" evidence="4">
    <location>
        <begin position="2823"/>
        <end position="2995"/>
    </location>
</feature>
<dbReference type="EMBL" id="JAFJMO010000001">
    <property type="protein sequence ID" value="KAJ8287611.1"/>
    <property type="molecule type" value="Genomic_DNA"/>
</dbReference>
<dbReference type="SUPFAM" id="SSF57567">
    <property type="entry name" value="Serine protease inhibitors"/>
    <property type="match status" value="6"/>
</dbReference>
<dbReference type="FunFam" id="2.10.25.10:FF:000055">
    <property type="entry name" value="alpha-tectorin isoform X1"/>
    <property type="match status" value="6"/>
</dbReference>
<dbReference type="GO" id="GO:0005615">
    <property type="term" value="C:extracellular space"/>
    <property type="evidence" value="ECO:0007669"/>
    <property type="project" value="TreeGrafter"/>
</dbReference>
<dbReference type="InterPro" id="IPR013783">
    <property type="entry name" value="Ig-like_fold"/>
</dbReference>
<dbReference type="InterPro" id="IPR002919">
    <property type="entry name" value="TIL_dom"/>
</dbReference>
<evidence type="ECO:0000313" key="5">
    <source>
        <dbReference type="EMBL" id="KAJ8287611.1"/>
    </source>
</evidence>
<feature type="domain" description="VWFD" evidence="4">
    <location>
        <begin position="1655"/>
        <end position="1836"/>
    </location>
</feature>
<accession>A0A9Q1I898</accession>
<dbReference type="PROSITE" id="PS51233">
    <property type="entry name" value="VWFD"/>
    <property type="match status" value="7"/>
</dbReference>
<name>A0A9Q1I898_CONCO</name>
<dbReference type="SMART" id="SM00216">
    <property type="entry name" value="VWD"/>
    <property type="match status" value="6"/>
</dbReference>
<dbReference type="Gene3D" id="2.10.25.10">
    <property type="entry name" value="Laminin"/>
    <property type="match status" value="6"/>
</dbReference>
<organism evidence="5 6">
    <name type="scientific">Conger conger</name>
    <name type="common">Conger eel</name>
    <name type="synonym">Muraena conger</name>
    <dbReference type="NCBI Taxonomy" id="82655"/>
    <lineage>
        <taxon>Eukaryota</taxon>
        <taxon>Metazoa</taxon>
        <taxon>Chordata</taxon>
        <taxon>Craniata</taxon>
        <taxon>Vertebrata</taxon>
        <taxon>Euteleostomi</taxon>
        <taxon>Actinopterygii</taxon>
        <taxon>Neopterygii</taxon>
        <taxon>Teleostei</taxon>
        <taxon>Anguilliformes</taxon>
        <taxon>Congridae</taxon>
        <taxon>Conger</taxon>
    </lineage>
</organism>
<sequence>MRLELLNQSFSHSVSLRPLPPAYEEPELAIQTTCNSVILTFLSTLGFPQPTVLWRTKTGSDITNRSNTTMVLKEGGKHYEVVNEMVLKQSDPHDWTVTFEMRLELLNQSFSHSVSLRPLPPADGCPVGRDFLTAFMANFKTSNYYAGLQLAITAHKTNANVRLEVKGIRYTKNVLVKKRSTVRVPIPSKAEIWNPGSSGKTLQISSDADISVVAFNYKPSTGDSSIVFPTTELDTKYMIYTPETVSNKHDKLVAIINGDHKNTVNLLPYRDMKVKGMARWKKGVKVTIKMAPYEVYQLRSRVSLTGTEIKASRPVAVLAGHQCAKAGIFCSHLFQQLLPVQKLTTHWLVPVLRSSRDVVHVLAINNKTKVNIVRGRKTKTKTLKAGNTWDTEIGGKIPLIIKSNKKVMVMYYSRNHPYNPFFISILPLSELSNNWSLDTQAAFTSTAVIICEANGAKTTRLDGRPLSRKVKWKQFPGDHKFLWTSLSLGKSQRHYSLTSDALSAVYFYVLAKNNHRGNKYVSFVREVTVIVYGQTITISKRKGKVEVNGIKSHLPVSLARGKLHVVRRQFHAVLTTDFGLEVSYDWKSSLFITVPSSYFRSVSGLCGNYNGNRKDDFTTPMGKSASTVLEFAKSWKTKDGNPFCDDSCRGKCPSCSVELQEKYRAEEFCGLMAKKGGPFAKCHKTLEPDMFVDNCVYDVCMNKGIKRLICDSMESYVSACNSEGVKFTGSSWREFAKCPMECPVKSHYEACGTACPASCINLENLVCPKVCVEGCQCDKGFVLSGNTCVRKKRCGCTRDGLYYKPGQEFWADNTCTTRCKCNKDTRKVDCYETKCKKGLVCDLRKGVRECYPVSFATCHASGDPHYTTFDGKRYDFQGTCTYHLSKLLEMDDPSLVPFDVQVQNENRGANKRVSYTKAVEITVYGNTVILSRERPGKALLNGLYTSLPLELEDGKLSIIRIGYFGVVSTDFGLKLKFDWHSKVKLTLPGPYSGKLGGLCGNWNGDATDDMVMPDNRPAKSVAIFGESWKSRDDPRCSSDCGGKCPKCDPKSMPRYQKSELCGKITNPNGPFKLCHGKVSPNSYFDDCVFDMCLNDGHASTLCSALTAYTEACQEAHAQVGVWRSANFCPTGCDENSHYEVCAKACPFSCLDLSQPETCDEAAACAEGCVCDEGFALSDGGCVPQTDCGCLHDDRYYKTGQVFFPEGLCAARCVCEGGGVVRCNRNFSCGPDEKCQVKDGVRACFPDGAGTCSVFGASTYHSFDSRSFNTFGNCVLILAQVTTAVQRIPFTVSVKQESIPGELPVTRSVEIKVNGLKIALFPGTIWEAEVDGEKCNLPWSQDDKKVKVFQNGLYIVVDTDFGLKVKYDSVSGVITEVPSTYKGVMHGLCGNYNGDPDDDFSMPSGLPASTLDFFVEAWVVLPEDAQCQVRCGSKCPNPDEGKKPDAEEACYILMKNNGPFAQCHLAVPPQKYFEECVQEMIQWQVNTTLCPHIQRYAALCQAIGVTIKEWRTKTFCYIQCPEKSHYELCADTCASTCASLSVSSQCPHCHEGCQCDEGFVSDGSMCVPLGSCGCVVNGRYFKCGESEMQEECTQKCSCKNGEFSCKDTSCTDTEMCLIKKGVMGCYKDPCEEKDCRVKEGCMLVGNEAVCVPDSRAFCWAMGDPHYQGFDGGYFSFQGTCSYTLVKTTGKDQTLPAFTIETRNGMRGNPEGSFLRSIFIKLKGHTIFIPFMDRGKLLINDTIRNMPVFLENGTIKITQTGIKGTLMTDFGLEIVFDWISMFMVTVSSSYYDNLAGLCGTYNENQMDDFKTPGGSIVVNNTTEWARSWAVDDGNPFCWHSCLGACPTCSQEAHKMYETEKYCGSIIQKDGPFNPCHGVVEPDEYASNCIYDVCSNDGRQDVLCAALTTYVAACLETEIQNIVDPKWREITNCTWPCPENSHYELCSSPCPATCAEPDGRDNCSLPCTEGCHCDADLVLSGDKCVHFETECGCMQGDRYYKPDETFWDDDECQSKCTCDGKTQTVRCEKRGCTKNEHCGVVGGVRDCYPTHFKTCLARGNPHFVTFDGVRFDFQGNCIYQLATVCSKVNELEQFNITLENNNRGSRRVSFAKVVTVSTAHAVFTMSRNFPGRVLVDGVLTSLPFYLNDTVARIYRRGRLAVLETHFGLTVTYDWKSSVRVTVPSTYHGAICGLCGNYNGDPTDDLRLPGGAQAKNPTEFGDSHLVGETPGCSPVCKDCASPLLKPGTPLPDYVSQCDVITDRTGPLRDCRDKVETFQYHENCVFDVHLNQGLQKAACDLIEAYIEDCQEKGGKIEEWRSKDFCAFSCPVNSAYNLTAPGCPPTCYSMAAPPGCKASCREGCQCNPGFMLSDKQCVSLHDCGCSHEGRYYKSGAEFYSDRTCRKHCTCSSGVLDCRPSACGPQETCSVVDAVLGCFPKSDATCVLSGNSYFHTFDRRGFNFWGPCGYTLVQGSEAAGQQRFHVGAQMEPSKKSVLLESVMVDVFGHSLVLERDSPWQIEVDGVHTNLPVSLNDGKLKVTQEGRGMVLQASFGLRLTYDFQTMVSITVPSTYYGQVSGLCGNYNGNADDDLKLSSGVQTDDVSVFGAAWRLEGDDLTCGSACPKDGCAKPDNQVRSKLGKRKKCGLISDANGPLAACHSTLPPAGFLQTCIYNSFLAGANAESVCSGIEAYVSACQAAGVTLKAWRTESFCPADECPVNSNYTLCTRTCSSNCNSLTSPEICPNVCLEGCKCDDGFVADGNLCVPVQKCGCSINGTYLKSGETAYMSKCSQRCRCSAHNNPVCEATACPAETSCDIANGFLECLPANSTCTLNNGNSITSFDGNKFEFKEKGHYALFHPSSTKLRTRFKVGAKIQLLNGRLTLAGVQVVFEGTEVIVSPQNTVWVQNEPVSLPWVSKKKRLEVNKTDRDINILYHGKVAVTLRIQGDMSVTVSRSLLSHVRGLCASHRPGPQKIKWSHMAFTKNMKNLLGKLFAWKLFGD</sequence>